<evidence type="ECO:0000313" key="1">
    <source>
        <dbReference type="EMBL" id="TMW99993.1"/>
    </source>
</evidence>
<reference evidence="1" key="1">
    <citation type="submission" date="2019-05" db="EMBL/GenBank/DDBJ databases">
        <title>The de novo reference genome and transcriptome assemblies of the wild tomato species Solanum chilense.</title>
        <authorList>
            <person name="Stam R."/>
            <person name="Nosenko T."/>
            <person name="Hoerger A.C."/>
            <person name="Stephan W."/>
            <person name="Seidel M.A."/>
            <person name="Kuhn J.M.M."/>
            <person name="Haberer G."/>
            <person name="Tellier A."/>
        </authorList>
    </citation>
    <scope>NUCLEOTIDE SEQUENCE</scope>
    <source>
        <tissue evidence="1">Mature leaves</tissue>
    </source>
</reference>
<accession>A0A6N2C5N9</accession>
<proteinExistence type="predicted"/>
<organism evidence="1">
    <name type="scientific">Solanum chilense</name>
    <name type="common">Tomato</name>
    <name type="synonym">Lycopersicon chilense</name>
    <dbReference type="NCBI Taxonomy" id="4083"/>
    <lineage>
        <taxon>Eukaryota</taxon>
        <taxon>Viridiplantae</taxon>
        <taxon>Streptophyta</taxon>
        <taxon>Embryophyta</taxon>
        <taxon>Tracheophyta</taxon>
        <taxon>Spermatophyta</taxon>
        <taxon>Magnoliopsida</taxon>
        <taxon>eudicotyledons</taxon>
        <taxon>Gunneridae</taxon>
        <taxon>Pentapetalae</taxon>
        <taxon>asterids</taxon>
        <taxon>lamiids</taxon>
        <taxon>Solanales</taxon>
        <taxon>Solanaceae</taxon>
        <taxon>Solanoideae</taxon>
        <taxon>Solaneae</taxon>
        <taxon>Solanum</taxon>
        <taxon>Solanum subgen. Lycopersicon</taxon>
    </lineage>
</organism>
<dbReference type="AlphaFoldDB" id="A0A6N2C5N9"/>
<dbReference type="EMBL" id="RXGB01001164">
    <property type="protein sequence ID" value="TMW99993.1"/>
    <property type="molecule type" value="Genomic_DNA"/>
</dbReference>
<feature type="non-terminal residue" evidence="1">
    <location>
        <position position="1"/>
    </location>
</feature>
<protein>
    <submittedName>
        <fullName evidence="1">Uncharacterized protein</fullName>
    </submittedName>
</protein>
<name>A0A6N2C5N9_SOLCI</name>
<gene>
    <name evidence="1" type="ORF">EJD97_001558</name>
</gene>
<sequence length="106" mass="11789">AVMDSVIPYLENSSSSIIITLDDRHDGSSQAQWSVEGLRSITLKLLEFGYKDYFSNHYNKLAGQIIMATTIRHELCNCTLFQTSSSSFASSLGCHLRTVTGTTNRH</sequence>
<feature type="non-terminal residue" evidence="1">
    <location>
        <position position="106"/>
    </location>
</feature>
<comment type="caution">
    <text evidence="1">The sequence shown here is derived from an EMBL/GenBank/DDBJ whole genome shotgun (WGS) entry which is preliminary data.</text>
</comment>